<protein>
    <submittedName>
        <fullName evidence="6">Acyl-CoA reductase-like NAD-dependent aldehyde dehydrogenase</fullName>
    </submittedName>
</protein>
<evidence type="ECO:0000256" key="1">
    <source>
        <dbReference type="ARBA" id="ARBA00009986"/>
    </source>
</evidence>
<dbReference type="Pfam" id="PF00171">
    <property type="entry name" value="Aldedh"/>
    <property type="match status" value="1"/>
</dbReference>
<dbReference type="InterPro" id="IPR016162">
    <property type="entry name" value="Ald_DH_N"/>
</dbReference>
<feature type="active site" evidence="3">
    <location>
        <position position="260"/>
    </location>
</feature>
<evidence type="ECO:0000256" key="3">
    <source>
        <dbReference type="PROSITE-ProRule" id="PRU10007"/>
    </source>
</evidence>
<evidence type="ECO:0000313" key="7">
    <source>
        <dbReference type="Proteomes" id="UP000318416"/>
    </source>
</evidence>
<comment type="caution">
    <text evidence="6">The sequence shown here is derived from an EMBL/GenBank/DDBJ whole genome shotgun (WGS) entry which is preliminary data.</text>
</comment>
<evidence type="ECO:0000259" key="5">
    <source>
        <dbReference type="Pfam" id="PF00171"/>
    </source>
</evidence>
<dbReference type="Gene3D" id="3.40.605.10">
    <property type="entry name" value="Aldehyde Dehydrogenase, Chain A, domain 1"/>
    <property type="match status" value="1"/>
</dbReference>
<dbReference type="InterPro" id="IPR015590">
    <property type="entry name" value="Aldehyde_DH_dom"/>
</dbReference>
<dbReference type="Gene3D" id="3.40.309.10">
    <property type="entry name" value="Aldehyde Dehydrogenase, Chain A, domain 2"/>
    <property type="match status" value="1"/>
</dbReference>
<dbReference type="RefSeq" id="WP_145787329.1">
    <property type="nucleotide sequence ID" value="NZ_BAAABR010000004.1"/>
</dbReference>
<name>A0A561EJD3_9ACTN</name>
<evidence type="ECO:0000256" key="4">
    <source>
        <dbReference type="RuleBase" id="RU003345"/>
    </source>
</evidence>
<evidence type="ECO:0000313" key="6">
    <source>
        <dbReference type="EMBL" id="TWE15682.1"/>
    </source>
</evidence>
<dbReference type="EMBL" id="VIVR01000001">
    <property type="protein sequence ID" value="TWE15682.1"/>
    <property type="molecule type" value="Genomic_DNA"/>
</dbReference>
<dbReference type="PANTHER" id="PTHR42804">
    <property type="entry name" value="ALDEHYDE DEHYDROGENASE"/>
    <property type="match status" value="1"/>
</dbReference>
<dbReference type="PROSITE" id="PS00687">
    <property type="entry name" value="ALDEHYDE_DEHYDR_GLU"/>
    <property type="match status" value="1"/>
</dbReference>
<dbReference type="SUPFAM" id="SSF53720">
    <property type="entry name" value="ALDH-like"/>
    <property type="match status" value="1"/>
</dbReference>
<gene>
    <name evidence="6" type="ORF">FB465_0608</name>
</gene>
<dbReference type="CDD" id="cd07139">
    <property type="entry name" value="ALDH_AldA-Rv0768"/>
    <property type="match status" value="1"/>
</dbReference>
<reference evidence="6 7" key="1">
    <citation type="submission" date="2019-06" db="EMBL/GenBank/DDBJ databases">
        <title>Sequencing the genomes of 1000 actinobacteria strains.</title>
        <authorList>
            <person name="Klenk H.-P."/>
        </authorList>
    </citation>
    <scope>NUCLEOTIDE SEQUENCE [LARGE SCALE GENOMIC DNA]</scope>
    <source>
        <strain evidence="6 7">DSM 41649</strain>
    </source>
</reference>
<dbReference type="InterPro" id="IPR016163">
    <property type="entry name" value="Ald_DH_C"/>
</dbReference>
<dbReference type="PANTHER" id="PTHR42804:SF1">
    <property type="entry name" value="ALDEHYDE DEHYDROGENASE-RELATED"/>
    <property type="match status" value="1"/>
</dbReference>
<dbReference type="Proteomes" id="UP000318416">
    <property type="component" value="Unassembled WGS sequence"/>
</dbReference>
<dbReference type="AlphaFoldDB" id="A0A561EJD3"/>
<accession>A0A561EJD3</accession>
<comment type="similarity">
    <text evidence="1 4">Belongs to the aldehyde dehydrogenase family.</text>
</comment>
<keyword evidence="7" id="KW-1185">Reference proteome</keyword>
<evidence type="ECO:0000256" key="2">
    <source>
        <dbReference type="ARBA" id="ARBA00023002"/>
    </source>
</evidence>
<sequence>MSSQAIIQAPARVRDRLFIGGDMVESEADDLIAVISPATEEQIGSAPSSTPADVARAVRAARTAFDDGPWPRMSPAERADALQPFGEYLRARVPQTAQLITEEMGSPITFSNRLQAPVPVMLLDYFRQLAVTFPFEEDRAGLTGPARILREPVGVVGQIVPWNVPLILTMVNLAPALLAGCTVVLKPAPETPLDAYVLADAAMEAGLPPGVLNIVPAERSNSEALVRHPGVDKISFTGSSATGRRVAALCGEQFKRVTLECGGKSPAILLEDADPDAVVPALMPYAIMMSGQQCLAQTRILAHRSRYRQTVDAVSEAASALTVGDPHDPPTEVGPLVAERQRRRVEDYIASGRQEGAVITVGGGRPANLPKGWYVEPTVFADVESGMRIAQDEIFGPVLVVIPFDDDDDAVRIANDSKYGLSGSVWSPDEDRALRIARRVRTGSLTINDYRIEFGAPFGGYKESGIGREFGPEGLSSFLEYKTINLPNGTAHSREG</sequence>
<dbReference type="FunFam" id="3.40.309.10:FF:000012">
    <property type="entry name" value="Betaine aldehyde dehydrogenase"/>
    <property type="match status" value="1"/>
</dbReference>
<keyword evidence="2 4" id="KW-0560">Oxidoreductase</keyword>
<dbReference type="InterPro" id="IPR029510">
    <property type="entry name" value="Ald_DH_CS_GLU"/>
</dbReference>
<proteinExistence type="inferred from homology"/>
<dbReference type="GO" id="GO:0016620">
    <property type="term" value="F:oxidoreductase activity, acting on the aldehyde or oxo group of donors, NAD or NADP as acceptor"/>
    <property type="evidence" value="ECO:0007669"/>
    <property type="project" value="InterPro"/>
</dbReference>
<feature type="domain" description="Aldehyde dehydrogenase" evidence="5">
    <location>
        <begin position="24"/>
        <end position="484"/>
    </location>
</feature>
<dbReference type="OrthoDB" id="6882680at2"/>
<organism evidence="6 7">
    <name type="scientific">Kitasatospora atroaurantiaca</name>
    <dbReference type="NCBI Taxonomy" id="285545"/>
    <lineage>
        <taxon>Bacteria</taxon>
        <taxon>Bacillati</taxon>
        <taxon>Actinomycetota</taxon>
        <taxon>Actinomycetes</taxon>
        <taxon>Kitasatosporales</taxon>
        <taxon>Streptomycetaceae</taxon>
        <taxon>Kitasatospora</taxon>
    </lineage>
</organism>
<dbReference type="FunFam" id="3.40.605.10:FF:000007">
    <property type="entry name" value="NAD/NADP-dependent betaine aldehyde dehydrogenase"/>
    <property type="match status" value="1"/>
</dbReference>
<dbReference type="InterPro" id="IPR016161">
    <property type="entry name" value="Ald_DH/histidinol_DH"/>
</dbReference>